<dbReference type="Gene3D" id="3.40.50.1820">
    <property type="entry name" value="alpha/beta hydrolase"/>
    <property type="match status" value="1"/>
</dbReference>
<sequence length="315" mass="34427">MNDTDSESSADGRVSPSRRSRNGPTKSVTTRDGRQLSYLEVGDPHGPLVIHNHGGPSSRIEARFFADSATKKRLRLVCVDRPGIGQSSPQKARTYAGWADDMTAIADALGCNEFGVTGWSEGGPWALAAAAYIDPLRLRHVSSIAGGSYGAFGDNWAAEYLSKVDALGGSLALRCTPGFRLMYAILGITAKRFRKPYLEQARKAVNDYDRQILLQRNFASDFSEASAECFAQSSDGLVRDSELLYRNWAFDVTTIERRVHMWQGTDDRLVPDPINKAVADRMPGSVWHPVEGAGHFVAVGSADEWFGIAAEELRA</sequence>
<gene>
    <name evidence="3" type="ORF">OG563_03765</name>
</gene>
<dbReference type="Pfam" id="PF00561">
    <property type="entry name" value="Abhydrolase_1"/>
    <property type="match status" value="1"/>
</dbReference>
<evidence type="ECO:0000256" key="1">
    <source>
        <dbReference type="SAM" id="MobiDB-lite"/>
    </source>
</evidence>
<dbReference type="SUPFAM" id="SSF53474">
    <property type="entry name" value="alpha/beta-Hydrolases"/>
    <property type="match status" value="1"/>
</dbReference>
<dbReference type="Proteomes" id="UP001432062">
    <property type="component" value="Chromosome"/>
</dbReference>
<evidence type="ECO:0000259" key="2">
    <source>
        <dbReference type="Pfam" id="PF00561"/>
    </source>
</evidence>
<dbReference type="GO" id="GO:0016787">
    <property type="term" value="F:hydrolase activity"/>
    <property type="evidence" value="ECO:0007669"/>
    <property type="project" value="UniProtKB-KW"/>
</dbReference>
<dbReference type="EMBL" id="CP109441">
    <property type="protein sequence ID" value="WUV47367.1"/>
    <property type="molecule type" value="Genomic_DNA"/>
</dbReference>
<protein>
    <submittedName>
        <fullName evidence="3">Alpha/beta hydrolase</fullName>
    </submittedName>
</protein>
<dbReference type="InterPro" id="IPR029058">
    <property type="entry name" value="AB_hydrolase_fold"/>
</dbReference>
<feature type="region of interest" description="Disordered" evidence="1">
    <location>
        <begin position="1"/>
        <end position="34"/>
    </location>
</feature>
<proteinExistence type="predicted"/>
<dbReference type="PANTHER" id="PTHR45763">
    <property type="entry name" value="HYDROLASE, ALPHA/BETA FOLD FAMILY PROTEIN, EXPRESSED-RELATED"/>
    <property type="match status" value="1"/>
</dbReference>
<reference evidence="3" key="1">
    <citation type="submission" date="2022-10" db="EMBL/GenBank/DDBJ databases">
        <title>The complete genomes of actinobacterial strains from the NBC collection.</title>
        <authorList>
            <person name="Joergensen T.S."/>
            <person name="Alvarez Arevalo M."/>
            <person name="Sterndorff E.B."/>
            <person name="Faurdal D."/>
            <person name="Vuksanovic O."/>
            <person name="Mourched A.-S."/>
            <person name="Charusanti P."/>
            <person name="Shaw S."/>
            <person name="Blin K."/>
            <person name="Weber T."/>
        </authorList>
    </citation>
    <scope>NUCLEOTIDE SEQUENCE</scope>
    <source>
        <strain evidence="3">NBC_01482</strain>
    </source>
</reference>
<accession>A0ABZ1YVP9</accession>
<dbReference type="RefSeq" id="WP_327100434.1">
    <property type="nucleotide sequence ID" value="NZ_CP109149.1"/>
</dbReference>
<keyword evidence="4" id="KW-1185">Reference proteome</keyword>
<dbReference type="PANTHER" id="PTHR45763:SF46">
    <property type="entry name" value="AB HYDROLASE-1 DOMAIN-CONTAINING PROTEIN"/>
    <property type="match status" value="1"/>
</dbReference>
<keyword evidence="3" id="KW-0378">Hydrolase</keyword>
<evidence type="ECO:0000313" key="3">
    <source>
        <dbReference type="EMBL" id="WUV47367.1"/>
    </source>
</evidence>
<feature type="domain" description="AB hydrolase-1" evidence="2">
    <location>
        <begin position="47"/>
        <end position="297"/>
    </location>
</feature>
<name>A0ABZ1YVP9_9NOCA</name>
<evidence type="ECO:0000313" key="4">
    <source>
        <dbReference type="Proteomes" id="UP001432062"/>
    </source>
</evidence>
<organism evidence="3 4">
    <name type="scientific">Nocardia vinacea</name>
    <dbReference type="NCBI Taxonomy" id="96468"/>
    <lineage>
        <taxon>Bacteria</taxon>
        <taxon>Bacillati</taxon>
        <taxon>Actinomycetota</taxon>
        <taxon>Actinomycetes</taxon>
        <taxon>Mycobacteriales</taxon>
        <taxon>Nocardiaceae</taxon>
        <taxon>Nocardia</taxon>
    </lineage>
</organism>
<dbReference type="InterPro" id="IPR000073">
    <property type="entry name" value="AB_hydrolase_1"/>
</dbReference>